<dbReference type="EMBL" id="MCFF01000023">
    <property type="protein sequence ID" value="ORZ13394.1"/>
    <property type="molecule type" value="Genomic_DNA"/>
</dbReference>
<dbReference type="STRING" id="64571.A0A1Y2GLK2"/>
<dbReference type="PANTHER" id="PTHR12483:SF27">
    <property type="entry name" value="COPPER TRANSPORT PROTEIN CTR1"/>
    <property type="match status" value="1"/>
</dbReference>
<dbReference type="PANTHER" id="PTHR12483">
    <property type="entry name" value="SOLUTE CARRIER FAMILY 31 COPPER TRANSPORTERS"/>
    <property type="match status" value="1"/>
</dbReference>
<evidence type="ECO:0000313" key="8">
    <source>
        <dbReference type="Proteomes" id="UP000193648"/>
    </source>
</evidence>
<dbReference type="AlphaFoldDB" id="A0A1Y2GLK2"/>
<comment type="similarity">
    <text evidence="5">Belongs to the copper transporter (Ctr) (TC 1.A.56) family. SLC31A subfamily.</text>
</comment>
<dbReference type="InterPro" id="IPR007274">
    <property type="entry name" value="Cop_transporter"/>
</dbReference>
<dbReference type="GO" id="GO:0005886">
    <property type="term" value="C:plasma membrane"/>
    <property type="evidence" value="ECO:0007669"/>
    <property type="project" value="TreeGrafter"/>
</dbReference>
<evidence type="ECO:0000256" key="3">
    <source>
        <dbReference type="ARBA" id="ARBA00022989"/>
    </source>
</evidence>
<keyword evidence="5" id="KW-0187">Copper transport</keyword>
<feature type="transmembrane region" description="Helical" evidence="5">
    <location>
        <begin position="227"/>
        <end position="244"/>
    </location>
</feature>
<keyword evidence="5" id="KW-0813">Transport</keyword>
<keyword evidence="8" id="KW-1185">Reference proteome</keyword>
<name>A0A1Y2GLK2_9FUNG</name>
<feature type="region of interest" description="Disordered" evidence="6">
    <location>
        <begin position="129"/>
        <end position="160"/>
    </location>
</feature>
<sequence length="336" mass="37248">MEHDHTMTDGFQPGYGAAIWSPALTPMGEGQYIGALIGLFLLSVGFRALVAAQGYLEAYLYLHYYLRLSSTHVPRTFKQAYGKGEQEPDLVPVANDHDENQNQSILSAKQQDSNALQIFPDHSLSALHAQDQQQKQQLKRPQGEQGQKDEGSLTQSFSQPPQLTAHAGLNRNLNLRYNGLSKKHRHPLYQPYLYDHDHYGKPSSSVSFLSPMPTVQPFVWQAEVSRALLMTAVVGVGYMLMLVIMTYNSAYFAVILVGVFVGEVYFGRWARARPISPTPSSSKPKPKPELTALYPYTARERVNGEHSVSTSSTSLASRSSHGYSMMMHHGASADGC</sequence>
<evidence type="ECO:0000256" key="5">
    <source>
        <dbReference type="RuleBase" id="RU367022"/>
    </source>
</evidence>
<evidence type="ECO:0000256" key="1">
    <source>
        <dbReference type="ARBA" id="ARBA00004141"/>
    </source>
</evidence>
<feature type="compositionally biased region" description="Low complexity" evidence="6">
    <location>
        <begin position="130"/>
        <end position="145"/>
    </location>
</feature>
<dbReference type="OrthoDB" id="73901at2759"/>
<protein>
    <recommendedName>
        <fullName evidence="5">Copper transport protein</fullName>
    </recommendedName>
</protein>
<organism evidence="7 8">
    <name type="scientific">Lobosporangium transversale</name>
    <dbReference type="NCBI Taxonomy" id="64571"/>
    <lineage>
        <taxon>Eukaryota</taxon>
        <taxon>Fungi</taxon>
        <taxon>Fungi incertae sedis</taxon>
        <taxon>Mucoromycota</taxon>
        <taxon>Mortierellomycotina</taxon>
        <taxon>Mortierellomycetes</taxon>
        <taxon>Mortierellales</taxon>
        <taxon>Mortierellaceae</taxon>
        <taxon>Lobosporangium</taxon>
    </lineage>
</organism>
<comment type="subcellular location">
    <subcellularLocation>
        <location evidence="1 5">Membrane</location>
        <topology evidence="1 5">Multi-pass membrane protein</topology>
    </subcellularLocation>
</comment>
<dbReference type="Pfam" id="PF04145">
    <property type="entry name" value="Ctr"/>
    <property type="match status" value="1"/>
</dbReference>
<keyword evidence="2 5" id="KW-0812">Transmembrane</keyword>
<accession>A0A1Y2GLK2</accession>
<feature type="transmembrane region" description="Helical" evidence="5">
    <location>
        <begin position="250"/>
        <end position="267"/>
    </location>
</feature>
<evidence type="ECO:0000256" key="4">
    <source>
        <dbReference type="ARBA" id="ARBA00023136"/>
    </source>
</evidence>
<proteinExistence type="inferred from homology"/>
<gene>
    <name evidence="7" type="ORF">BCR41DRAFT_355610</name>
</gene>
<feature type="transmembrane region" description="Helical" evidence="5">
    <location>
        <begin position="32"/>
        <end position="50"/>
    </location>
</feature>
<evidence type="ECO:0000313" key="7">
    <source>
        <dbReference type="EMBL" id="ORZ13394.1"/>
    </source>
</evidence>
<dbReference type="Proteomes" id="UP000193648">
    <property type="component" value="Unassembled WGS sequence"/>
</dbReference>
<evidence type="ECO:0000256" key="6">
    <source>
        <dbReference type="SAM" id="MobiDB-lite"/>
    </source>
</evidence>
<evidence type="ECO:0000256" key="2">
    <source>
        <dbReference type="ARBA" id="ARBA00022692"/>
    </source>
</evidence>
<dbReference type="RefSeq" id="XP_021880475.1">
    <property type="nucleotide sequence ID" value="XM_022024510.1"/>
</dbReference>
<reference evidence="7 8" key="1">
    <citation type="submission" date="2016-07" db="EMBL/GenBank/DDBJ databases">
        <title>Pervasive Adenine N6-methylation of Active Genes in Fungi.</title>
        <authorList>
            <consortium name="DOE Joint Genome Institute"/>
            <person name="Mondo S.J."/>
            <person name="Dannebaum R.O."/>
            <person name="Kuo R.C."/>
            <person name="Labutti K."/>
            <person name="Haridas S."/>
            <person name="Kuo A."/>
            <person name="Salamov A."/>
            <person name="Ahrendt S.R."/>
            <person name="Lipzen A."/>
            <person name="Sullivan W."/>
            <person name="Andreopoulos W.B."/>
            <person name="Clum A."/>
            <person name="Lindquist E."/>
            <person name="Daum C."/>
            <person name="Ramamoorthy G.K."/>
            <person name="Gryganskyi A."/>
            <person name="Culley D."/>
            <person name="Magnuson J.K."/>
            <person name="James T.Y."/>
            <person name="O'Malley M.A."/>
            <person name="Stajich J.E."/>
            <person name="Spatafora J.W."/>
            <person name="Visel A."/>
            <person name="Grigoriev I.V."/>
        </authorList>
    </citation>
    <scope>NUCLEOTIDE SEQUENCE [LARGE SCALE GENOMIC DNA]</scope>
    <source>
        <strain evidence="7 8">NRRL 3116</strain>
    </source>
</reference>
<dbReference type="InParanoid" id="A0A1Y2GLK2"/>
<keyword evidence="3 5" id="KW-1133">Transmembrane helix</keyword>
<dbReference type="GO" id="GO:0005375">
    <property type="term" value="F:copper ion transmembrane transporter activity"/>
    <property type="evidence" value="ECO:0007669"/>
    <property type="project" value="UniProtKB-UniRule"/>
</dbReference>
<comment type="caution">
    <text evidence="7">The sequence shown here is derived from an EMBL/GenBank/DDBJ whole genome shotgun (WGS) entry which is preliminary data.</text>
</comment>
<keyword evidence="5" id="KW-0406">Ion transport</keyword>
<keyword evidence="4 5" id="KW-0472">Membrane</keyword>
<dbReference type="GeneID" id="33566354"/>
<keyword evidence="5" id="KW-0186">Copper</keyword>